<name>A0A9P1IWK5_9PELO</name>
<feature type="domain" description="Ionotropic glutamate receptor C-terminal" evidence="22">
    <location>
        <begin position="507"/>
        <end position="865"/>
    </location>
</feature>
<evidence type="ECO:0000256" key="21">
    <source>
        <dbReference type="SAM" id="SignalP"/>
    </source>
</evidence>
<dbReference type="SMART" id="SM00079">
    <property type="entry name" value="PBPe"/>
    <property type="match status" value="1"/>
</dbReference>
<evidence type="ECO:0000256" key="20">
    <source>
        <dbReference type="SAM" id="Phobius"/>
    </source>
</evidence>
<keyword evidence="7" id="KW-0770">Synapse</keyword>
<dbReference type="PRINTS" id="PR00177">
    <property type="entry name" value="NMDARECEPTOR"/>
</dbReference>
<evidence type="ECO:0000256" key="14">
    <source>
        <dbReference type="ARBA" id="ARBA00023303"/>
    </source>
</evidence>
<evidence type="ECO:0000256" key="17">
    <source>
        <dbReference type="PIRSR" id="PIRSR601508-2"/>
    </source>
</evidence>
<reference evidence="24" key="1">
    <citation type="submission" date="2022-11" db="EMBL/GenBank/DDBJ databases">
        <authorList>
            <person name="Kikuchi T."/>
        </authorList>
    </citation>
    <scope>NUCLEOTIDE SEQUENCE</scope>
    <source>
        <strain evidence="24">PS1010</strain>
    </source>
</reference>
<evidence type="ECO:0000259" key="22">
    <source>
        <dbReference type="SMART" id="SM00079"/>
    </source>
</evidence>
<proteinExistence type="inferred from homology"/>
<dbReference type="Gene3D" id="1.10.287.70">
    <property type="match status" value="1"/>
</dbReference>
<dbReference type="AlphaFoldDB" id="A0A9P1IWK5"/>
<comment type="similarity">
    <text evidence="2">Belongs to the glutamate-gated ion channel (TC 1.A.10.1) family.</text>
</comment>
<keyword evidence="12" id="KW-0628">Postsynaptic cell membrane</keyword>
<keyword evidence="25" id="KW-1185">Reference proteome</keyword>
<keyword evidence="9 20" id="KW-0472">Membrane</keyword>
<comment type="caution">
    <text evidence="24">The sequence shown here is derived from an EMBL/GenBank/DDBJ whole genome shotgun (WGS) entry which is preliminary data.</text>
</comment>
<feature type="binding site" evidence="16">
    <location>
        <position position="800"/>
    </location>
    <ligand>
        <name>L-glutamate</name>
        <dbReference type="ChEBI" id="CHEBI:29985"/>
    </ligand>
</feature>
<keyword evidence="4" id="KW-1003">Cell membrane</keyword>
<feature type="compositionally biased region" description="Low complexity" evidence="19">
    <location>
        <begin position="953"/>
        <end position="963"/>
    </location>
</feature>
<dbReference type="Pfam" id="PF00060">
    <property type="entry name" value="Lig_chan"/>
    <property type="match status" value="1"/>
</dbReference>
<evidence type="ECO:0000256" key="11">
    <source>
        <dbReference type="ARBA" id="ARBA00023180"/>
    </source>
</evidence>
<sequence>MNMFFGEIFCISIFILSTCISSIEIGSNSNSTLSLTSKIGKTEKHEVNIAVVYRNWGGKSKSYDKAFREIIRKINDGTAVSSIRKLSQKYTFSAVDCILPTGNFFVNEVLDCLCNNVTANNVALIVFVTASETFDSTTVAEQYFLTAASYTGIPIIAWNADNSGFSFEKDLTPYRILQMAPPIEHQIRAMIALLQRYNWPKFGVVTSEMVGNDRFISAVKDEIERFSNKSTPKFEMIHHCKIDTRNTTDIDIKLAELKKHQAKIVLLYANSAQASVIFSHAEKHEITGERYLWIGTQSVKGTQKTINSKGFAQVGMLCVNFHTLSNAMFAPKDDILPLIFQQAPRLFGFAVDKLIGKTAPSLRSNVSCKSSEGDPYWDYGGVIYERMKTAFIKGNPYHVDDGYDSFFYTFDNNGRLKNSMLEISNLRTGKKKGERVWEKVGEFTNNQLEMTDVQWPGEKANPPQGTADKFHVKVVTLHEPPFITVSDVDQDTQKCPGNQGSICDWGDIEYVDGDGIRKNRTLWKCCSGYCVDLLNKLATDIGFTYTLYKVRDEKWGLKTENGWNGLIADLMHNKADMCVTSLKLNSERARDIDFSLPFLDTGISIIVKIRSGVLSPTAFLEPFEYSTWVIILFVCIHVAAISIFVFEWVSPYSFNMQKYPPPDHKFSLFRSYWLVWATLFSASVSTDVPKSTVSRLMALVWAAFGLTFLAVYTANLAAFMITRVQFYDLSGIHDPMLNYPQDQKPPFRFGTVDGGNTHETMKRNWQKMHDYVEKNKFFRMNISAGVDAVKNEELDAFIYDAVVLDYWAGKDANCALMTVGKWASMTGYGIGFPKNSPYTAMVNQYMLQYQQKGDLERLQNFWLTGACTPDSHSQTQSAPLGIENFLSAFVLLAGGIIVSIIVLGFEHIYCRHLRKPLQKIDPNGWCGVISMAMGKSLTFREAVDRVQEWRSRTQSLASSSSPTLRRRRSNNSQVEVPILEKQSQKPSTSRQYLQVETNL</sequence>
<feature type="disulfide bond" evidence="18">
    <location>
        <begin position="114"/>
        <end position="368"/>
    </location>
</feature>
<evidence type="ECO:0000256" key="5">
    <source>
        <dbReference type="ARBA" id="ARBA00022692"/>
    </source>
</evidence>
<dbReference type="SUPFAM" id="SSF81324">
    <property type="entry name" value="Voltage-gated potassium channels"/>
    <property type="match status" value="1"/>
</dbReference>
<keyword evidence="11" id="KW-0325">Glycoprotein</keyword>
<organism evidence="24 25">
    <name type="scientific">Caenorhabditis angaria</name>
    <dbReference type="NCBI Taxonomy" id="860376"/>
    <lineage>
        <taxon>Eukaryota</taxon>
        <taxon>Metazoa</taxon>
        <taxon>Ecdysozoa</taxon>
        <taxon>Nematoda</taxon>
        <taxon>Chromadorea</taxon>
        <taxon>Rhabditida</taxon>
        <taxon>Rhabditina</taxon>
        <taxon>Rhabditomorpha</taxon>
        <taxon>Rhabditoidea</taxon>
        <taxon>Rhabditidae</taxon>
        <taxon>Peloderinae</taxon>
        <taxon>Caenorhabditis</taxon>
    </lineage>
</organism>
<keyword evidence="13" id="KW-1071">Ligand-gated ion channel</keyword>
<keyword evidence="3" id="KW-0813">Transport</keyword>
<dbReference type="SMART" id="SM00918">
    <property type="entry name" value="Lig_chan-Glu_bd"/>
    <property type="match status" value="1"/>
</dbReference>
<keyword evidence="8" id="KW-0406">Ion transport</keyword>
<evidence type="ECO:0000256" key="19">
    <source>
        <dbReference type="SAM" id="MobiDB-lite"/>
    </source>
</evidence>
<dbReference type="FunFam" id="3.40.190.10:FF:000155">
    <property type="entry name" value="Glutamate receptor ionotropic, NMDA 2B"/>
    <property type="match status" value="1"/>
</dbReference>
<evidence type="ECO:0000313" key="24">
    <source>
        <dbReference type="EMBL" id="CAI5451477.1"/>
    </source>
</evidence>
<keyword evidence="5 20" id="KW-0812">Transmembrane</keyword>
<dbReference type="InterPro" id="IPR001828">
    <property type="entry name" value="ANF_lig-bd_rcpt"/>
</dbReference>
<dbReference type="GO" id="GO:0015276">
    <property type="term" value="F:ligand-gated monoatomic ion channel activity"/>
    <property type="evidence" value="ECO:0007669"/>
    <property type="project" value="InterPro"/>
</dbReference>
<evidence type="ECO:0000256" key="2">
    <source>
        <dbReference type="ARBA" id="ARBA00008685"/>
    </source>
</evidence>
<dbReference type="GO" id="GO:0045211">
    <property type="term" value="C:postsynaptic membrane"/>
    <property type="evidence" value="ECO:0007669"/>
    <property type="project" value="UniProtKB-SubCell"/>
</dbReference>
<dbReference type="Gene3D" id="3.40.190.10">
    <property type="entry name" value="Periplasmic binding protein-like II"/>
    <property type="match status" value="3"/>
</dbReference>
<comment type="subcellular location">
    <subcellularLocation>
        <location evidence="1">Cell membrane</location>
        <topology evidence="1">Multi-pass membrane protein</topology>
    </subcellularLocation>
    <subcellularLocation>
        <location evidence="15">Postsynaptic cell membrane</location>
    </subcellularLocation>
</comment>
<evidence type="ECO:0000256" key="1">
    <source>
        <dbReference type="ARBA" id="ARBA00004651"/>
    </source>
</evidence>
<keyword evidence="10" id="KW-0675">Receptor</keyword>
<feature type="transmembrane region" description="Helical" evidence="20">
    <location>
        <begin position="698"/>
        <end position="721"/>
    </location>
</feature>
<dbReference type="PANTHER" id="PTHR18966">
    <property type="entry name" value="IONOTROPIC GLUTAMATE RECEPTOR"/>
    <property type="match status" value="1"/>
</dbReference>
<dbReference type="Pfam" id="PF10613">
    <property type="entry name" value="Lig_chan-Glu_bd"/>
    <property type="match status" value="1"/>
</dbReference>
<dbReference type="GO" id="GO:0038023">
    <property type="term" value="F:signaling receptor activity"/>
    <property type="evidence" value="ECO:0007669"/>
    <property type="project" value="InterPro"/>
</dbReference>
<dbReference type="Pfam" id="PF01094">
    <property type="entry name" value="ANF_receptor"/>
    <property type="match status" value="1"/>
</dbReference>
<dbReference type="InterPro" id="IPR028082">
    <property type="entry name" value="Peripla_BP_I"/>
</dbReference>
<dbReference type="FunFam" id="3.40.190.10:FF:000170">
    <property type="entry name" value="Glutamate receptor ionotropic, NMDA 2D"/>
    <property type="match status" value="1"/>
</dbReference>
<accession>A0A9P1IWK5</accession>
<keyword evidence="14" id="KW-0407">Ion channel</keyword>
<feature type="signal peptide" evidence="21">
    <location>
        <begin position="1"/>
        <end position="22"/>
    </location>
</feature>
<evidence type="ECO:0000256" key="13">
    <source>
        <dbReference type="ARBA" id="ARBA00023286"/>
    </source>
</evidence>
<evidence type="ECO:0000256" key="7">
    <source>
        <dbReference type="ARBA" id="ARBA00023018"/>
    </source>
</evidence>
<feature type="domain" description="Ionotropic glutamate receptor L-glutamate and glycine-binding" evidence="23">
    <location>
        <begin position="516"/>
        <end position="572"/>
    </location>
</feature>
<dbReference type="Gene3D" id="3.40.50.2300">
    <property type="match status" value="2"/>
</dbReference>
<dbReference type="Proteomes" id="UP001152747">
    <property type="component" value="Unassembled WGS sequence"/>
</dbReference>
<dbReference type="InterPro" id="IPR001508">
    <property type="entry name" value="Iono_Glu_rcpt_met"/>
</dbReference>
<evidence type="ECO:0000256" key="6">
    <source>
        <dbReference type="ARBA" id="ARBA00022989"/>
    </source>
</evidence>
<feature type="site" description="Interaction with the cone snail toxin Con-ikot-ikot" evidence="17">
    <location>
        <position position="762"/>
    </location>
</feature>
<evidence type="ECO:0000256" key="15">
    <source>
        <dbReference type="ARBA" id="ARBA00034100"/>
    </source>
</evidence>
<feature type="disulfide bond" evidence="18">
    <location>
        <begin position="814"/>
        <end position="867"/>
    </location>
</feature>
<evidence type="ECO:0000256" key="18">
    <source>
        <dbReference type="PIRSR" id="PIRSR601508-3"/>
    </source>
</evidence>
<gene>
    <name evidence="24" type="ORF">CAMP_LOCUS14114</name>
</gene>
<dbReference type="SUPFAM" id="SSF53850">
    <property type="entry name" value="Periplasmic binding protein-like II"/>
    <property type="match status" value="1"/>
</dbReference>
<feature type="transmembrane region" description="Helical" evidence="20">
    <location>
        <begin position="625"/>
        <end position="646"/>
    </location>
</feature>
<evidence type="ECO:0000256" key="4">
    <source>
        <dbReference type="ARBA" id="ARBA00022475"/>
    </source>
</evidence>
<evidence type="ECO:0000313" key="25">
    <source>
        <dbReference type="Proteomes" id="UP001152747"/>
    </source>
</evidence>
<dbReference type="FunFam" id="1.10.287.70:FF:000199">
    <property type="entry name" value="Glutamate receptor ionotropic, NMDA 2B"/>
    <property type="match status" value="1"/>
</dbReference>
<dbReference type="InterPro" id="IPR001320">
    <property type="entry name" value="Iontro_rcpt_C"/>
</dbReference>
<evidence type="ECO:0000256" key="9">
    <source>
        <dbReference type="ARBA" id="ARBA00023136"/>
    </source>
</evidence>
<feature type="region of interest" description="Disordered" evidence="19">
    <location>
        <begin position="953"/>
        <end position="972"/>
    </location>
</feature>
<feature type="chain" id="PRO_5040116940" evidence="21">
    <location>
        <begin position="23"/>
        <end position="999"/>
    </location>
</feature>
<feature type="binding site" evidence="16">
    <location>
        <position position="757"/>
    </location>
    <ligand>
        <name>L-glutamate</name>
        <dbReference type="ChEBI" id="CHEBI:29985"/>
    </ligand>
</feature>
<evidence type="ECO:0000256" key="10">
    <source>
        <dbReference type="ARBA" id="ARBA00023170"/>
    </source>
</evidence>
<evidence type="ECO:0000256" key="3">
    <source>
        <dbReference type="ARBA" id="ARBA00022448"/>
    </source>
</evidence>
<dbReference type="EMBL" id="CANHGI010000005">
    <property type="protein sequence ID" value="CAI5451477.1"/>
    <property type="molecule type" value="Genomic_DNA"/>
</dbReference>
<dbReference type="SUPFAM" id="SSF53822">
    <property type="entry name" value="Periplasmic binding protein-like I"/>
    <property type="match status" value="1"/>
</dbReference>
<evidence type="ECO:0000256" key="8">
    <source>
        <dbReference type="ARBA" id="ARBA00023065"/>
    </source>
</evidence>
<protein>
    <submittedName>
        <fullName evidence="24">Uncharacterized protein</fullName>
    </submittedName>
</protein>
<evidence type="ECO:0000259" key="23">
    <source>
        <dbReference type="SMART" id="SM00918"/>
    </source>
</evidence>
<evidence type="ECO:0000256" key="12">
    <source>
        <dbReference type="ARBA" id="ARBA00023257"/>
    </source>
</evidence>
<feature type="transmembrane region" description="Helical" evidence="20">
    <location>
        <begin position="885"/>
        <end position="905"/>
    </location>
</feature>
<dbReference type="InterPro" id="IPR019594">
    <property type="entry name" value="Glu/Gly-bd"/>
</dbReference>
<keyword evidence="21" id="KW-0732">Signal</keyword>
<keyword evidence="6 20" id="KW-1133">Transmembrane helix</keyword>
<keyword evidence="18" id="KW-1015">Disulfide bond</keyword>
<dbReference type="InterPro" id="IPR015683">
    <property type="entry name" value="Ionotropic_Glu_rcpt"/>
</dbReference>
<feature type="binding site" evidence="16">
    <location>
        <position position="588"/>
    </location>
    <ligand>
        <name>L-glutamate</name>
        <dbReference type="ChEBI" id="CHEBI:29985"/>
    </ligand>
</feature>
<dbReference type="OrthoDB" id="5984008at2759"/>
<feature type="site" description="Crucial to convey clamshell closure to channel opening" evidence="17">
    <location>
        <position position="729"/>
    </location>
</feature>
<evidence type="ECO:0000256" key="16">
    <source>
        <dbReference type="PIRSR" id="PIRSR601508-1"/>
    </source>
</evidence>